<name>A0A833JGG2_9BACT</name>
<dbReference type="SMART" id="SM01210">
    <property type="entry name" value="GARS_C"/>
    <property type="match status" value="1"/>
</dbReference>
<dbReference type="UniPathway" id="UPA00074">
    <property type="reaction ID" value="UER00125"/>
</dbReference>
<dbReference type="InterPro" id="IPR037123">
    <property type="entry name" value="PRibGlycinamide_synth_C_sf"/>
</dbReference>
<sequence>MTTVQNIYIGKVRNSVVLDNQTRIIQTSSRISAFDFIFPFDVEKKAEILQALSVYFFQKTSHIIENNLIGCLNATHTLVKEAKVFPIEIIVRGFLTGSLWRLYQSKGVDGVYAEYGVYLPHNMQQNQKFENPIITPSTKAESGHDLPLTCEKAAEIIGEKNWDYVQKKALELFAFGQQEAQKKELILVDTKYEMGLYNNKIILVDEIHTPDSSRYWHQKDLNLQNPKQLSKEFLREELIKIVGKPEEIIGNPADHPIFKNVDVTKSIAENISARYQELFKIFVGEIDPYDICTPCLVPWPISPETVEKLISSAIMPENILIIGNGGRDYSLFSSFAKLPEVKTVYCAAGKRKWEHAKYKECPFSKVTDIAKFAKENNVQLVIAGPELPIAQGIHAECQKYNIPVLAPSLECASLESSKIICKEVIQAAGIKTAASTIVKWNDLKTQLLNYLKREDTTQFKLPCVLKYDGLAAGKGVFVLFNKEDVHNALISIEQNLPEWEKLSAQVKTPTYSKQINAPCFLIEETLIGEEISAIALCNGDSFRLLPMARDYKRRNNSQTGSNTGGMGTVSPVLLNEELLDQIKNTFAKTLKELSKRKTPYKGFLFAGFMVDSENKAWLLEYNCRLGDPETQVLLPGLQRDFYIEVLRTAKNLPFLSPEKLGGEFNHDKLKRIFVVAASPEYPEKSAPRRELIYKNEFKNNCEFIPTAIEPDNFTTGGRAFGLLACGENFEIARNKIYTQLKNYTLKNLDGSSCAPHYRTDIGLEFSENELNKTILRDEK</sequence>
<dbReference type="HAMAP" id="MF_00137">
    <property type="entry name" value="SAICAR_synth"/>
    <property type="match status" value="1"/>
</dbReference>
<dbReference type="Gene3D" id="3.90.600.10">
    <property type="entry name" value="Phosphoribosylglycinamide synthetase, C-terminal domain"/>
    <property type="match status" value="1"/>
</dbReference>
<dbReference type="InterPro" id="IPR020559">
    <property type="entry name" value="PRibGlycinamide_synth_CS"/>
</dbReference>
<organism evidence="13 14">
    <name type="scientific">Fluviispira multicolorata</name>
    <dbReference type="NCBI Taxonomy" id="2654512"/>
    <lineage>
        <taxon>Bacteria</taxon>
        <taxon>Pseudomonadati</taxon>
        <taxon>Bdellovibrionota</taxon>
        <taxon>Oligoflexia</taxon>
        <taxon>Silvanigrellales</taxon>
        <taxon>Silvanigrellaceae</taxon>
        <taxon>Fluviispira</taxon>
    </lineage>
</organism>
<proteinExistence type="inferred from homology"/>
<dbReference type="GO" id="GO:0046872">
    <property type="term" value="F:metal ion binding"/>
    <property type="evidence" value="ECO:0007669"/>
    <property type="project" value="InterPro"/>
</dbReference>
<evidence type="ECO:0000259" key="12">
    <source>
        <dbReference type="PROSITE" id="PS50975"/>
    </source>
</evidence>
<dbReference type="SMART" id="SM01209">
    <property type="entry name" value="GARS_A"/>
    <property type="match status" value="1"/>
</dbReference>
<dbReference type="EMBL" id="WFLN01000005">
    <property type="protein sequence ID" value="KAB8032126.1"/>
    <property type="molecule type" value="Genomic_DNA"/>
</dbReference>
<evidence type="ECO:0000313" key="14">
    <source>
        <dbReference type="Proteomes" id="UP000442694"/>
    </source>
</evidence>
<dbReference type="SUPFAM" id="SSF56059">
    <property type="entry name" value="Glutathione synthetase ATP-binding domain-like"/>
    <property type="match status" value="1"/>
</dbReference>
<evidence type="ECO:0000256" key="4">
    <source>
        <dbReference type="ARBA" id="ARBA00005174"/>
    </source>
</evidence>
<dbReference type="Gene3D" id="3.30.470.20">
    <property type="entry name" value="ATP-grasp fold, B domain"/>
    <property type="match status" value="2"/>
</dbReference>
<feature type="domain" description="ATP-grasp" evidence="12">
    <location>
        <begin position="422"/>
        <end position="650"/>
    </location>
</feature>
<dbReference type="InterPro" id="IPR020562">
    <property type="entry name" value="PRibGlycinamide_synth_N"/>
</dbReference>
<dbReference type="PROSITE" id="PS50975">
    <property type="entry name" value="ATP_GRASP"/>
    <property type="match status" value="1"/>
</dbReference>
<evidence type="ECO:0000256" key="1">
    <source>
        <dbReference type="ARBA" id="ARBA00001936"/>
    </source>
</evidence>
<evidence type="ECO:0000313" key="13">
    <source>
        <dbReference type="EMBL" id="KAB8032126.1"/>
    </source>
</evidence>
<dbReference type="SUPFAM" id="SSF51246">
    <property type="entry name" value="Rudiment single hybrid motif"/>
    <property type="match status" value="1"/>
</dbReference>
<comment type="similarity">
    <text evidence="11">Belongs to the SAICAR synthetase family.</text>
</comment>
<dbReference type="InterPro" id="IPR020560">
    <property type="entry name" value="PRibGlycinamide_synth_C-dom"/>
</dbReference>
<evidence type="ECO:0000256" key="2">
    <source>
        <dbReference type="ARBA" id="ARBA00001946"/>
    </source>
</evidence>
<dbReference type="Gene3D" id="3.40.50.20">
    <property type="match status" value="1"/>
</dbReference>
<evidence type="ECO:0000256" key="9">
    <source>
        <dbReference type="ARBA" id="ARBA00038345"/>
    </source>
</evidence>
<evidence type="ECO:0000256" key="6">
    <source>
        <dbReference type="ARBA" id="ARBA00022741"/>
    </source>
</evidence>
<dbReference type="SUPFAM" id="SSF52440">
    <property type="entry name" value="PreATP-grasp domain"/>
    <property type="match status" value="1"/>
</dbReference>
<dbReference type="Pfam" id="PF01071">
    <property type="entry name" value="GARS_A"/>
    <property type="match status" value="1"/>
</dbReference>
<dbReference type="PANTHER" id="PTHR43472">
    <property type="entry name" value="PHOSPHORIBOSYLAMINE--GLYCINE LIGASE"/>
    <property type="match status" value="1"/>
</dbReference>
<dbReference type="GO" id="GO:0004637">
    <property type="term" value="F:phosphoribosylamine-glycine ligase activity"/>
    <property type="evidence" value="ECO:0007669"/>
    <property type="project" value="InterPro"/>
</dbReference>
<reference evidence="13 14" key="1">
    <citation type="submission" date="2019-10" db="EMBL/GenBank/DDBJ databases">
        <title>New genus of Silvanigrellaceae.</title>
        <authorList>
            <person name="Pitt A."/>
            <person name="Hahn M.W."/>
        </authorList>
    </citation>
    <scope>NUCLEOTIDE SEQUENCE [LARGE SCALE GENOMIC DNA]</scope>
    <source>
        <strain evidence="13 14">33A1-SZDP</strain>
    </source>
</reference>
<protein>
    <recommendedName>
        <fullName evidence="11">Phosphoribosylaminoimidazole-succinocarboxamide synthase</fullName>
        <ecNumber evidence="11">6.3.2.6</ecNumber>
    </recommendedName>
    <alternativeName>
        <fullName evidence="11">SAICAR synthetase</fullName>
    </alternativeName>
</protein>
<dbReference type="InterPro" id="IPR011761">
    <property type="entry name" value="ATP-grasp"/>
</dbReference>
<comment type="similarity">
    <text evidence="9">Belongs to the GARS family.</text>
</comment>
<dbReference type="Gene3D" id="3.30.200.20">
    <property type="entry name" value="Phosphorylase Kinase, domain 1"/>
    <property type="match status" value="1"/>
</dbReference>
<dbReference type="InterPro" id="IPR013815">
    <property type="entry name" value="ATP_grasp_subdomain_1"/>
</dbReference>
<comment type="catalytic activity">
    <reaction evidence="10 11">
        <text>5-amino-1-(5-phospho-D-ribosyl)imidazole-4-carboxylate + L-aspartate + ATP = (2S)-2-[5-amino-1-(5-phospho-beta-D-ribosyl)imidazole-4-carboxamido]succinate + ADP + phosphate + 2 H(+)</text>
        <dbReference type="Rhea" id="RHEA:22628"/>
        <dbReference type="ChEBI" id="CHEBI:15378"/>
        <dbReference type="ChEBI" id="CHEBI:29991"/>
        <dbReference type="ChEBI" id="CHEBI:30616"/>
        <dbReference type="ChEBI" id="CHEBI:43474"/>
        <dbReference type="ChEBI" id="CHEBI:58443"/>
        <dbReference type="ChEBI" id="CHEBI:77657"/>
        <dbReference type="ChEBI" id="CHEBI:456216"/>
        <dbReference type="EC" id="6.3.2.6"/>
    </reaction>
</comment>
<comment type="pathway">
    <text evidence="3 11">Purine metabolism; IMP biosynthesis via de novo pathway; 5-amino-1-(5-phospho-D-ribosyl)imidazole-4-carboxamide from 5-amino-1-(5-phospho-D-ribosyl)imidazole-4-carboxylate: step 1/2.</text>
</comment>
<dbReference type="GO" id="GO:0009113">
    <property type="term" value="P:purine nucleobase biosynthetic process"/>
    <property type="evidence" value="ECO:0007669"/>
    <property type="project" value="InterPro"/>
</dbReference>
<dbReference type="InterPro" id="IPR000115">
    <property type="entry name" value="PRibGlycinamide_synth"/>
</dbReference>
<dbReference type="EC" id="6.3.2.6" evidence="11"/>
<dbReference type="SUPFAM" id="SSF56104">
    <property type="entry name" value="SAICAR synthase-like"/>
    <property type="match status" value="1"/>
</dbReference>
<keyword evidence="8 11" id="KW-0067">ATP-binding</keyword>
<dbReference type="PANTHER" id="PTHR43472:SF1">
    <property type="entry name" value="PHOSPHORIBOSYLAMINE--GLYCINE LIGASE, CHLOROPLASTIC"/>
    <property type="match status" value="1"/>
</dbReference>
<dbReference type="InterPro" id="IPR018236">
    <property type="entry name" value="SAICAR_synthetase_CS"/>
</dbReference>
<comment type="cofactor">
    <cofactor evidence="2">
        <name>Mg(2+)</name>
        <dbReference type="ChEBI" id="CHEBI:18420"/>
    </cofactor>
</comment>
<dbReference type="GO" id="GO:0005524">
    <property type="term" value="F:ATP binding"/>
    <property type="evidence" value="ECO:0007669"/>
    <property type="project" value="UniProtKB-UniRule"/>
</dbReference>
<evidence type="ECO:0000256" key="3">
    <source>
        <dbReference type="ARBA" id="ARBA00004672"/>
    </source>
</evidence>
<keyword evidence="5 11" id="KW-0436">Ligase</keyword>
<comment type="pathway">
    <text evidence="4">Purine metabolism; IMP biosynthesis via de novo pathway; N(1)-(5-phospho-D-ribosyl)glycinamide from 5-phospho-alpha-D-ribose 1-diphosphate: step 2/2.</text>
</comment>
<dbReference type="GO" id="GO:0004639">
    <property type="term" value="F:phosphoribosylaminoimidazolesuccinocarboxamide synthase activity"/>
    <property type="evidence" value="ECO:0007669"/>
    <property type="project" value="UniProtKB-UniRule"/>
</dbReference>
<dbReference type="InterPro" id="IPR028923">
    <property type="entry name" value="SAICAR_synt/ADE2_N"/>
</dbReference>
<keyword evidence="14" id="KW-1185">Reference proteome</keyword>
<evidence type="ECO:0000256" key="7">
    <source>
        <dbReference type="ARBA" id="ARBA00022755"/>
    </source>
</evidence>
<keyword evidence="7 11" id="KW-0658">Purine biosynthesis</keyword>
<dbReference type="InterPro" id="IPR020561">
    <property type="entry name" value="PRibGlycinamid_synth_ATP-grasp"/>
</dbReference>
<gene>
    <name evidence="11" type="primary">purC</name>
    <name evidence="13" type="ORF">GCL57_05620</name>
</gene>
<dbReference type="InterPro" id="IPR016185">
    <property type="entry name" value="PreATP-grasp_dom_sf"/>
</dbReference>
<dbReference type="RefSeq" id="WP_152212320.1">
    <property type="nucleotide sequence ID" value="NZ_WFLN01000005.1"/>
</dbReference>
<dbReference type="InterPro" id="IPR011054">
    <property type="entry name" value="Rudment_hybrid_motif"/>
</dbReference>
<dbReference type="Pfam" id="PF02844">
    <property type="entry name" value="GARS_N"/>
    <property type="match status" value="1"/>
</dbReference>
<dbReference type="CDD" id="cd01414">
    <property type="entry name" value="SAICAR_synt_Sc"/>
    <property type="match status" value="1"/>
</dbReference>
<dbReference type="PROSITE" id="PS00184">
    <property type="entry name" value="GARS"/>
    <property type="match status" value="1"/>
</dbReference>
<dbReference type="Gene3D" id="3.30.1490.20">
    <property type="entry name" value="ATP-grasp fold, A domain"/>
    <property type="match status" value="1"/>
</dbReference>
<dbReference type="Proteomes" id="UP000442694">
    <property type="component" value="Unassembled WGS sequence"/>
</dbReference>
<dbReference type="GO" id="GO:0006189">
    <property type="term" value="P:'de novo' IMP biosynthetic process"/>
    <property type="evidence" value="ECO:0007669"/>
    <property type="project" value="UniProtKB-UniRule"/>
</dbReference>
<evidence type="ECO:0000256" key="8">
    <source>
        <dbReference type="ARBA" id="ARBA00022840"/>
    </source>
</evidence>
<dbReference type="PROSITE" id="PS01057">
    <property type="entry name" value="SAICAR_SYNTHETASE_1"/>
    <property type="match status" value="1"/>
</dbReference>
<dbReference type="AlphaFoldDB" id="A0A833JGG2"/>
<evidence type="ECO:0000256" key="5">
    <source>
        <dbReference type="ARBA" id="ARBA00022598"/>
    </source>
</evidence>
<evidence type="ECO:0000256" key="11">
    <source>
        <dbReference type="HAMAP-Rule" id="MF_00137"/>
    </source>
</evidence>
<keyword evidence="6 11" id="KW-0547">Nucleotide-binding</keyword>
<dbReference type="Pfam" id="PF01259">
    <property type="entry name" value="SAICAR_synt"/>
    <property type="match status" value="1"/>
</dbReference>
<comment type="cofactor">
    <cofactor evidence="1">
        <name>Mn(2+)</name>
        <dbReference type="ChEBI" id="CHEBI:29035"/>
    </cofactor>
</comment>
<evidence type="ECO:0000256" key="10">
    <source>
        <dbReference type="ARBA" id="ARBA00048475"/>
    </source>
</evidence>
<accession>A0A833JGG2</accession>
<comment type="caution">
    <text evidence="13">The sequence shown here is derived from an EMBL/GenBank/DDBJ whole genome shotgun (WGS) entry which is preliminary data.</text>
</comment>